<evidence type="ECO:0000313" key="2">
    <source>
        <dbReference type="Proteomes" id="UP000828048"/>
    </source>
</evidence>
<organism evidence="1 2">
    <name type="scientific">Vaccinium darrowii</name>
    <dbReference type="NCBI Taxonomy" id="229202"/>
    <lineage>
        <taxon>Eukaryota</taxon>
        <taxon>Viridiplantae</taxon>
        <taxon>Streptophyta</taxon>
        <taxon>Embryophyta</taxon>
        <taxon>Tracheophyta</taxon>
        <taxon>Spermatophyta</taxon>
        <taxon>Magnoliopsida</taxon>
        <taxon>eudicotyledons</taxon>
        <taxon>Gunneridae</taxon>
        <taxon>Pentapetalae</taxon>
        <taxon>asterids</taxon>
        <taxon>Ericales</taxon>
        <taxon>Ericaceae</taxon>
        <taxon>Vaccinioideae</taxon>
        <taxon>Vaccinieae</taxon>
        <taxon>Vaccinium</taxon>
    </lineage>
</organism>
<proteinExistence type="predicted"/>
<keyword evidence="2" id="KW-1185">Reference proteome</keyword>
<accession>A0ACB7XCP5</accession>
<name>A0ACB7XCP5_9ERIC</name>
<dbReference type="Proteomes" id="UP000828048">
    <property type="component" value="Chromosome 6"/>
</dbReference>
<evidence type="ECO:0000313" key="1">
    <source>
        <dbReference type="EMBL" id="KAH7838533.1"/>
    </source>
</evidence>
<sequence length="269" mass="30507">MSFLWRFLAIAEGQSTSRFSVGIICICSLIMESEEAEYAAFEEKVQRTVYIDNLSPQVTEPVVRTALNQFGNVKKVEFIPNFTESSRSASCALVEMENPMQAKQIVTEMLGLPFMMAGMPRPVRVCAAEIEMFEYRPKMPGRKISCRWLDPHDPDFQLAKKMKILVQKHAAEASFVLENELEEEEKLAKQQEQTLKVNYQKLEAINTVLGDGTATRLARCCPRLALFLVFGFNLFELTNRLIVDGRGIEKAKVFLVTLPMSAFMGTEQE</sequence>
<protein>
    <submittedName>
        <fullName evidence="1">Uncharacterized protein</fullName>
    </submittedName>
</protein>
<reference evidence="1 2" key="1">
    <citation type="journal article" date="2021" name="Hortic Res">
        <title>High-quality reference genome and annotation aids understanding of berry development for evergreen blueberry (Vaccinium darrowii).</title>
        <authorList>
            <person name="Yu J."/>
            <person name="Hulse-Kemp A.M."/>
            <person name="Babiker E."/>
            <person name="Staton M."/>
        </authorList>
    </citation>
    <scope>NUCLEOTIDE SEQUENCE [LARGE SCALE GENOMIC DNA]</scope>
    <source>
        <strain evidence="2">cv. NJ 8807/NJ 8810</strain>
        <tissue evidence="1">Young leaf</tissue>
    </source>
</reference>
<comment type="caution">
    <text evidence="1">The sequence shown here is derived from an EMBL/GenBank/DDBJ whole genome shotgun (WGS) entry which is preliminary data.</text>
</comment>
<gene>
    <name evidence="1" type="ORF">Vadar_027785</name>
</gene>
<dbReference type="EMBL" id="CM037156">
    <property type="protein sequence ID" value="KAH7838533.1"/>
    <property type="molecule type" value="Genomic_DNA"/>
</dbReference>